<organism evidence="9 10">
    <name type="scientific">Rhypophila decipiens</name>
    <dbReference type="NCBI Taxonomy" id="261697"/>
    <lineage>
        <taxon>Eukaryota</taxon>
        <taxon>Fungi</taxon>
        <taxon>Dikarya</taxon>
        <taxon>Ascomycota</taxon>
        <taxon>Pezizomycotina</taxon>
        <taxon>Sordariomycetes</taxon>
        <taxon>Sordariomycetidae</taxon>
        <taxon>Sordariales</taxon>
        <taxon>Naviculisporaceae</taxon>
        <taxon>Rhypophila</taxon>
    </lineage>
</organism>
<feature type="compositionally biased region" description="Low complexity" evidence="5">
    <location>
        <begin position="882"/>
        <end position="904"/>
    </location>
</feature>
<dbReference type="SUPFAM" id="SSF51905">
    <property type="entry name" value="FAD/NAD(P)-binding domain"/>
    <property type="match status" value="1"/>
</dbReference>
<comment type="similarity">
    <text evidence="2">Belongs to the STXBP/unc-18/SEC1 family.</text>
</comment>
<dbReference type="InterPro" id="IPR009057">
    <property type="entry name" value="Homeodomain-like_sf"/>
</dbReference>
<dbReference type="Gene3D" id="3.10.110.10">
    <property type="entry name" value="Ubiquitin Conjugating Enzyme"/>
    <property type="match status" value="1"/>
</dbReference>
<sequence>MAPFAPKRLAKELQKIIVSLPPGIELVQYDNFEEWHLDIKVLDDNPLYRDQTYRLKFKFGAQYPIEPPEVVFVKLPDRPIPIHPHIYSNGIICLDLLGNQGWSPVQNVESICMSLQSMLTGNTKNERPPGDEEFVRGNRLRPKDIDFYYHDNNLIIMAPQPSFDTEQVRDKARKDLLYLLEGVRGKKNLVIEKNLAGPLGVIVKASTLRDYGVDNFFFLENDNTDTSQRNVVFIARGECGRHAHAIAAQIRRLQHESQSPHEFHVFWVPRRTLLSNKVLEEAGVLGDTNVAELPLFFFPLEKDVLSLELDDSFRDLYLAKDPTPVFLLSKALMEIQQKHGLFPRIIGKGENAKRVAELLSRMRQELLAGEDAHETDKIGLTPSNTTESVIIIDREVDFVTPLLTQLTYEGLIDEVFTIQHNQTDVDSTIVGASPQAVAPGASTAASAASSTNGQSRKRKIQLDASDKLYEQVRDMNFAVVGPQLSKFAHRLKGDFESRHTSKTTAELTEFVKKLPGYQAEQQSLKIHTGLAEDIMKYTRSDTFEKILEVQQNLAAGADPSSQFEAIEELIARDAPLPLVLRLLCVYSCISGGIKTKEFDHFRRLVLQGYGYQHLLTLHNLEKLQMFLSRSSPLASMIPMTGSTEAAGSKTNYTYLRKQLRLIVDEVNESDPNDIAYVYSGYAPLSIRLVQCVLQKQYLLSITRGNGITGATPAGSGAQGWRGFDDAIKHARGPTFDEVQKGEDKAVKARALLSGGGDKKTVFVVFVGGISFTEIAALRFIAKQEQGRRNIVIITTSIISGNRMMDAAVEKDINLDNSEPTDNTAVETEAMDIEPSVNQLVEIKVLEAEVTSKADEPRDDVDMHDVKPSNVCPAEDKGPLLASSLSVISEPSDSSSLPPASSHSSKATTPVDMDSSKDVPARIIAPAKPTDTPRRRYNVRPKVSIPPDLTLPEYAMECIAAAESSRLNPYALHQEEYTMLQDHISHAQVTSYLNIRNGILRLWVRNPQIAVTREEAVGCAKDTRWFDVASVCFDWLVRRGFINFGCVEIRAPKKLKDSSSPAKRKTVVVLGAGMAGLGCARQLEGLFMQYAKKFREKGEEPPQVILLEGRNRVGGRVYSRPFTSKPKVMPQAFEGKRFTAEMGGMIITGFERGNPINILVRGQLGLPYRPLRPETTLYDSNGKPVDLQRDQLVEKLYNDCLDRVSEYKFKQPTSKLIEGNRELMDEGKDSSSEAHKTIRQAEESTAAQPHSLPVAEQSITPQVNLVPVSSDRATGRIHTEPGTPGALKAAYKAKLMGWALKQGVGEADDLNIEPLTKEPEATLGSVTDGVIAQYKDLVDLTPQDFRLMNWHIANLEYSNATNYHQLSLQGWDIDAGNEWEGAHTMVIGGYQSVPRGLLQFPSPLNIRQKSPVCKITYTSEGSTGPAMVECEDGYKVEADYVVNSIPLGVLKHGSIKFEPPLPSWKSDAIGRLGFGVLNKVIMVYKEPFWDEDRDIFGVLRNPTNRHSLDQKDYASQRGRFFQWFNITQTSGLPVLLALMAGDAGYDTEQSCNDDLVREATDILRSVYGSKVPEPIETVVTRWASDKFARGSYSSAGPDMKADDYDTMARPIGNLFFAGEHTSGTHPATVHGAYLSGLRAASEVLDAMLGQIEVPSPLIIPRESTSLTSSSSSLKRKAIENEDSIQARMKAYEIALWDHVIAQIGLRPLKPNKLAVSAYIFYSRAHYDDARKQCELGRRPGKSKPSANEVRIMSAKLWRELDPELKKPFEDMAEEQKRLYAGKMAEFNKAADEWDRRATEIKEGFERENPPPVAAGGSLMDSEERESLGPATGSEREGPEPAAIDKETKVEEPEVEGLVGGQAQANGRESSENDVAEGIKEDGPFEAQPKAEAQVDVELPDAMADLDADADGEADIDGDVDEQIAKIKAGCVQS</sequence>
<keyword evidence="4" id="KW-0238">DNA-binding</keyword>
<dbReference type="GO" id="GO:0016192">
    <property type="term" value="P:vesicle-mediated transport"/>
    <property type="evidence" value="ECO:0007669"/>
    <property type="project" value="InterPro"/>
</dbReference>
<dbReference type="InterPro" id="IPR000608">
    <property type="entry name" value="UBC"/>
</dbReference>
<dbReference type="InterPro" id="IPR043155">
    <property type="entry name" value="VPS33_dom3b"/>
</dbReference>
<dbReference type="GO" id="GO:0003677">
    <property type="term" value="F:DNA binding"/>
    <property type="evidence" value="ECO:0007669"/>
    <property type="project" value="UniProtKB-UniRule"/>
</dbReference>
<evidence type="ECO:0000256" key="5">
    <source>
        <dbReference type="SAM" id="MobiDB-lite"/>
    </source>
</evidence>
<dbReference type="Gene3D" id="1.10.30.10">
    <property type="entry name" value="High mobility group box domain"/>
    <property type="match status" value="1"/>
</dbReference>
<feature type="compositionally biased region" description="Basic and acidic residues" evidence="5">
    <location>
        <begin position="850"/>
        <end position="866"/>
    </location>
</feature>
<dbReference type="GO" id="GO:0005634">
    <property type="term" value="C:nucleus"/>
    <property type="evidence" value="ECO:0007669"/>
    <property type="project" value="UniProtKB-UniRule"/>
</dbReference>
<dbReference type="SUPFAM" id="SSF46689">
    <property type="entry name" value="Homeodomain-like"/>
    <property type="match status" value="1"/>
</dbReference>
<reference evidence="9" key="2">
    <citation type="submission" date="2023-05" db="EMBL/GenBank/DDBJ databases">
        <authorList>
            <consortium name="Lawrence Berkeley National Laboratory"/>
            <person name="Steindorff A."/>
            <person name="Hensen N."/>
            <person name="Bonometti L."/>
            <person name="Westerberg I."/>
            <person name="Brannstrom I.O."/>
            <person name="Guillou S."/>
            <person name="Cros-Aarteil S."/>
            <person name="Calhoun S."/>
            <person name="Haridas S."/>
            <person name="Kuo A."/>
            <person name="Mondo S."/>
            <person name="Pangilinan J."/>
            <person name="Riley R."/>
            <person name="Labutti K."/>
            <person name="Andreopoulos B."/>
            <person name="Lipzen A."/>
            <person name="Chen C."/>
            <person name="Yanf M."/>
            <person name="Daum C."/>
            <person name="Ng V."/>
            <person name="Clum A."/>
            <person name="Ohm R."/>
            <person name="Martin F."/>
            <person name="Silar P."/>
            <person name="Natvig D."/>
            <person name="Lalanne C."/>
            <person name="Gautier V."/>
            <person name="Ament-Velasquez S.L."/>
            <person name="Kruys A."/>
            <person name="Hutchinson M.I."/>
            <person name="Powell A.J."/>
            <person name="Barry K."/>
            <person name="Miller A.N."/>
            <person name="Grigoriev I.V."/>
            <person name="Debuchy R."/>
            <person name="Gladieux P."/>
            <person name="Thoren M.H."/>
            <person name="Johannesson H."/>
        </authorList>
    </citation>
    <scope>NUCLEOTIDE SEQUENCE</scope>
    <source>
        <strain evidence="9">PSN293</strain>
    </source>
</reference>
<feature type="domain" description="SWIRM" evidence="8">
    <location>
        <begin position="957"/>
        <end position="1052"/>
    </location>
</feature>
<dbReference type="FunFam" id="3.50.50.60:FF:000249">
    <property type="entry name" value="Lysine-specific histone demethylase Aof2"/>
    <property type="match status" value="1"/>
</dbReference>
<keyword evidence="3" id="KW-0560">Oxidoreductase</keyword>
<protein>
    <submittedName>
        <fullName evidence="9">Vacuolar protein sorting-associated protein 33A</fullName>
    </submittedName>
</protein>
<dbReference type="InterPro" id="IPR009071">
    <property type="entry name" value="HMG_box_dom"/>
</dbReference>
<feature type="region of interest" description="Disordered" evidence="5">
    <location>
        <begin position="1799"/>
        <end position="1890"/>
    </location>
</feature>
<dbReference type="SUPFAM" id="SSF56815">
    <property type="entry name" value="Sec1/munc18-like (SM) proteins"/>
    <property type="match status" value="1"/>
</dbReference>
<dbReference type="GO" id="GO:0050660">
    <property type="term" value="F:flavin adenine dinucleotide binding"/>
    <property type="evidence" value="ECO:0007669"/>
    <property type="project" value="TreeGrafter"/>
</dbReference>
<evidence type="ECO:0000313" key="10">
    <source>
        <dbReference type="Proteomes" id="UP001301769"/>
    </source>
</evidence>
<dbReference type="InterPro" id="IPR007526">
    <property type="entry name" value="SWIRM"/>
</dbReference>
<dbReference type="SUPFAM" id="SSF54495">
    <property type="entry name" value="UBC-like"/>
    <property type="match status" value="1"/>
</dbReference>
<dbReference type="Gene3D" id="3.90.660.10">
    <property type="match status" value="1"/>
</dbReference>
<gene>
    <name evidence="9" type="ORF">QBC37DRAFT_437455</name>
</gene>
<dbReference type="Gene3D" id="1.25.40.850">
    <property type="match status" value="1"/>
</dbReference>
<comment type="similarity">
    <text evidence="1">Belongs to the flavin monoamine oxidase family.</text>
</comment>
<dbReference type="PANTHER" id="PTHR10742:SF386">
    <property type="entry name" value="LYSINE-SPECIFIC HISTONE DEMETHYLASE 1A"/>
    <property type="match status" value="1"/>
</dbReference>
<dbReference type="PROSITE" id="PS50127">
    <property type="entry name" value="UBC_2"/>
    <property type="match status" value="1"/>
</dbReference>
<dbReference type="GO" id="GO:0016491">
    <property type="term" value="F:oxidoreductase activity"/>
    <property type="evidence" value="ECO:0007669"/>
    <property type="project" value="UniProtKB-KW"/>
</dbReference>
<dbReference type="EMBL" id="MU858054">
    <property type="protein sequence ID" value="KAK4218179.1"/>
    <property type="molecule type" value="Genomic_DNA"/>
</dbReference>
<dbReference type="PANTHER" id="PTHR10742">
    <property type="entry name" value="FLAVIN MONOAMINE OXIDASE"/>
    <property type="match status" value="1"/>
</dbReference>
<dbReference type="Proteomes" id="UP001301769">
    <property type="component" value="Unassembled WGS sequence"/>
</dbReference>
<dbReference type="GO" id="GO:0003682">
    <property type="term" value="F:chromatin binding"/>
    <property type="evidence" value="ECO:0007669"/>
    <property type="project" value="TreeGrafter"/>
</dbReference>
<dbReference type="InterPro" id="IPR043127">
    <property type="entry name" value="Sec-1-like_dom3a"/>
</dbReference>
<dbReference type="InterPro" id="IPR036188">
    <property type="entry name" value="FAD/NAD-bd_sf"/>
</dbReference>
<dbReference type="InterPro" id="IPR043154">
    <property type="entry name" value="Sec-1-like_dom1"/>
</dbReference>
<name>A0AAN6YF48_9PEZI</name>
<dbReference type="PROSITE" id="PS50934">
    <property type="entry name" value="SWIRM"/>
    <property type="match status" value="1"/>
</dbReference>
<dbReference type="InterPro" id="IPR036045">
    <property type="entry name" value="Sec1-like_sf"/>
</dbReference>
<feature type="compositionally biased region" description="Basic and acidic residues" evidence="5">
    <location>
        <begin position="1832"/>
        <end position="1850"/>
    </location>
</feature>
<feature type="region of interest" description="Disordered" evidence="5">
    <location>
        <begin position="850"/>
        <end position="918"/>
    </location>
</feature>
<dbReference type="Gene3D" id="1.10.10.10">
    <property type="entry name" value="Winged helix-like DNA-binding domain superfamily/Winged helix DNA-binding domain"/>
    <property type="match status" value="1"/>
</dbReference>
<feature type="region of interest" description="Disordered" evidence="5">
    <location>
        <begin position="1217"/>
        <end position="1256"/>
    </location>
</feature>
<dbReference type="Gene3D" id="3.50.50.60">
    <property type="entry name" value="FAD/NAD(P)-binding domain"/>
    <property type="match status" value="2"/>
</dbReference>
<feature type="domain" description="HMG box" evidence="6">
    <location>
        <begin position="1710"/>
        <end position="1786"/>
    </location>
</feature>
<dbReference type="InterPro" id="IPR036910">
    <property type="entry name" value="HMG_box_dom_sf"/>
</dbReference>
<dbReference type="GO" id="GO:0010468">
    <property type="term" value="P:regulation of gene expression"/>
    <property type="evidence" value="ECO:0007669"/>
    <property type="project" value="UniProtKB-ARBA"/>
</dbReference>
<evidence type="ECO:0000256" key="1">
    <source>
        <dbReference type="ARBA" id="ARBA00005995"/>
    </source>
</evidence>
<evidence type="ECO:0000259" key="6">
    <source>
        <dbReference type="PROSITE" id="PS50118"/>
    </source>
</evidence>
<dbReference type="SMART" id="SM00212">
    <property type="entry name" value="UBCc"/>
    <property type="match status" value="1"/>
</dbReference>
<accession>A0AAN6YF48</accession>
<comment type="caution">
    <text evidence="9">The sequence shown here is derived from an EMBL/GenBank/DDBJ whole genome shotgun (WGS) entry which is preliminary data.</text>
</comment>
<dbReference type="FunFam" id="1.10.10.10:FF:000064">
    <property type="entry name" value="Lysine-specific histone demethylase 1A"/>
    <property type="match status" value="1"/>
</dbReference>
<dbReference type="PROSITE" id="PS50118">
    <property type="entry name" value="HMG_BOX_2"/>
    <property type="match status" value="1"/>
</dbReference>
<feature type="DNA-binding region" description="HMG box" evidence="4">
    <location>
        <begin position="1710"/>
        <end position="1786"/>
    </location>
</feature>
<feature type="compositionally biased region" description="Basic and acidic residues" evidence="5">
    <location>
        <begin position="1217"/>
        <end position="1241"/>
    </location>
</feature>
<dbReference type="FunFam" id="3.10.110.10:FF:000072">
    <property type="entry name" value="Ubiquitin-conjugating enzyme E2 W"/>
    <property type="match status" value="1"/>
</dbReference>
<dbReference type="Pfam" id="PF00995">
    <property type="entry name" value="Sec1"/>
    <property type="match status" value="1"/>
</dbReference>
<dbReference type="CDD" id="cd23808">
    <property type="entry name" value="UBCc_UBE2W"/>
    <property type="match status" value="1"/>
</dbReference>
<dbReference type="Gene3D" id="3.40.50.2060">
    <property type="match status" value="1"/>
</dbReference>
<dbReference type="CDD" id="cd00084">
    <property type="entry name" value="HMG-box_SF"/>
    <property type="match status" value="1"/>
</dbReference>
<dbReference type="SMART" id="SM00398">
    <property type="entry name" value="HMG"/>
    <property type="match status" value="1"/>
</dbReference>
<evidence type="ECO:0000256" key="4">
    <source>
        <dbReference type="PROSITE-ProRule" id="PRU00267"/>
    </source>
</evidence>
<reference evidence="9" key="1">
    <citation type="journal article" date="2023" name="Mol. Phylogenet. Evol.">
        <title>Genome-scale phylogeny and comparative genomics of the fungal order Sordariales.</title>
        <authorList>
            <person name="Hensen N."/>
            <person name="Bonometti L."/>
            <person name="Westerberg I."/>
            <person name="Brannstrom I.O."/>
            <person name="Guillou S."/>
            <person name="Cros-Aarteil S."/>
            <person name="Calhoun S."/>
            <person name="Haridas S."/>
            <person name="Kuo A."/>
            <person name="Mondo S."/>
            <person name="Pangilinan J."/>
            <person name="Riley R."/>
            <person name="LaButti K."/>
            <person name="Andreopoulos B."/>
            <person name="Lipzen A."/>
            <person name="Chen C."/>
            <person name="Yan M."/>
            <person name="Daum C."/>
            <person name="Ng V."/>
            <person name="Clum A."/>
            <person name="Steindorff A."/>
            <person name="Ohm R.A."/>
            <person name="Martin F."/>
            <person name="Silar P."/>
            <person name="Natvig D.O."/>
            <person name="Lalanne C."/>
            <person name="Gautier V."/>
            <person name="Ament-Velasquez S.L."/>
            <person name="Kruys A."/>
            <person name="Hutchinson M.I."/>
            <person name="Powell A.J."/>
            <person name="Barry K."/>
            <person name="Miller A.N."/>
            <person name="Grigoriev I.V."/>
            <person name="Debuchy R."/>
            <person name="Gladieux P."/>
            <person name="Hiltunen Thoren M."/>
            <person name="Johannesson H."/>
        </authorList>
    </citation>
    <scope>NUCLEOTIDE SEQUENCE</scope>
    <source>
        <strain evidence="9">PSN293</strain>
    </source>
</reference>
<proteinExistence type="inferred from homology"/>
<feature type="domain" description="UBC core" evidence="7">
    <location>
        <begin position="4"/>
        <end position="161"/>
    </location>
</feature>
<evidence type="ECO:0000259" key="8">
    <source>
        <dbReference type="PROSITE" id="PS50934"/>
    </source>
</evidence>
<dbReference type="InterPro" id="IPR016135">
    <property type="entry name" value="UBQ-conjugating_enzyme/RWD"/>
</dbReference>
<dbReference type="InterPro" id="IPR027482">
    <property type="entry name" value="Sec1-like_dom2"/>
</dbReference>
<dbReference type="InterPro" id="IPR050281">
    <property type="entry name" value="Flavin_monoamine_oxidase"/>
</dbReference>
<dbReference type="Gene3D" id="3.40.50.1910">
    <property type="match status" value="1"/>
</dbReference>
<evidence type="ECO:0000256" key="3">
    <source>
        <dbReference type="ARBA" id="ARBA00023002"/>
    </source>
</evidence>
<dbReference type="Gene3D" id="3.90.830.10">
    <property type="entry name" value="Syntaxin Binding Protein 1, Chain A, domain 2"/>
    <property type="match status" value="1"/>
</dbReference>
<keyword evidence="4" id="KW-0539">Nucleus</keyword>
<dbReference type="SUPFAM" id="SSF54373">
    <property type="entry name" value="FAD-linked reductases, C-terminal domain"/>
    <property type="match status" value="1"/>
</dbReference>
<dbReference type="SUPFAM" id="SSF47095">
    <property type="entry name" value="HMG-box"/>
    <property type="match status" value="1"/>
</dbReference>
<dbReference type="InterPro" id="IPR002937">
    <property type="entry name" value="Amino_oxidase"/>
</dbReference>
<evidence type="ECO:0000313" key="9">
    <source>
        <dbReference type="EMBL" id="KAK4218179.1"/>
    </source>
</evidence>
<dbReference type="Pfam" id="PF04433">
    <property type="entry name" value="SWIRM"/>
    <property type="match status" value="1"/>
</dbReference>
<dbReference type="Pfam" id="PF01593">
    <property type="entry name" value="Amino_oxidase"/>
    <property type="match status" value="2"/>
</dbReference>
<dbReference type="Pfam" id="PF09011">
    <property type="entry name" value="HMG_box_2"/>
    <property type="match status" value="1"/>
</dbReference>
<dbReference type="GO" id="GO:0006338">
    <property type="term" value="P:chromatin remodeling"/>
    <property type="evidence" value="ECO:0007669"/>
    <property type="project" value="TreeGrafter"/>
</dbReference>
<dbReference type="InterPro" id="IPR001619">
    <property type="entry name" value="Sec1-like"/>
</dbReference>
<evidence type="ECO:0000256" key="2">
    <source>
        <dbReference type="ARBA" id="ARBA00009884"/>
    </source>
</evidence>
<keyword evidence="10" id="KW-1185">Reference proteome</keyword>
<dbReference type="InterPro" id="IPR036388">
    <property type="entry name" value="WH-like_DNA-bd_sf"/>
</dbReference>
<evidence type="ECO:0000259" key="7">
    <source>
        <dbReference type="PROSITE" id="PS50127"/>
    </source>
</evidence>
<dbReference type="Pfam" id="PF00179">
    <property type="entry name" value="UQ_con"/>
    <property type="match status" value="1"/>
</dbReference>